<evidence type="ECO:0000313" key="3">
    <source>
        <dbReference type="Proteomes" id="UP000271603"/>
    </source>
</evidence>
<dbReference type="Proteomes" id="UP000271603">
    <property type="component" value="Chromosome"/>
</dbReference>
<protein>
    <submittedName>
        <fullName evidence="2">Uncharacterized protein</fullName>
    </submittedName>
</protein>
<gene>
    <name evidence="2" type="ORF">NCTC9419_01652</name>
</gene>
<evidence type="ECO:0000313" key="2">
    <source>
        <dbReference type="EMBL" id="VEA70160.1"/>
    </source>
</evidence>
<feature type="transmembrane region" description="Helical" evidence="1">
    <location>
        <begin position="48"/>
        <end position="67"/>
    </location>
</feature>
<dbReference type="STRING" id="61652.AXX16_1189"/>
<evidence type="ECO:0000256" key="1">
    <source>
        <dbReference type="SAM" id="Phobius"/>
    </source>
</evidence>
<dbReference type="RefSeq" id="WP_054306871.1">
    <property type="nucleotide sequence ID" value="NZ_CAMIPJ010000008.1"/>
</dbReference>
<reference evidence="2 3" key="1">
    <citation type="submission" date="2018-12" db="EMBL/GenBank/DDBJ databases">
        <authorList>
            <consortium name="Pathogen Informatics"/>
        </authorList>
    </citation>
    <scope>NUCLEOTIDE SEQUENCE [LARGE SCALE GENOMIC DNA]</scope>
    <source>
        <strain evidence="2 3">NCTC9419</strain>
    </source>
</reference>
<keyword evidence="1" id="KW-0472">Membrane</keyword>
<accession>A0A3S4FVX8</accession>
<organism evidence="2 3">
    <name type="scientific">Serratia rubidaea</name>
    <name type="common">Serratia marinorubra</name>
    <dbReference type="NCBI Taxonomy" id="61652"/>
    <lineage>
        <taxon>Bacteria</taxon>
        <taxon>Pseudomonadati</taxon>
        <taxon>Pseudomonadota</taxon>
        <taxon>Gammaproteobacteria</taxon>
        <taxon>Enterobacterales</taxon>
        <taxon>Yersiniaceae</taxon>
        <taxon>Serratia</taxon>
    </lineage>
</organism>
<dbReference type="EMBL" id="LR134155">
    <property type="protein sequence ID" value="VEA70160.1"/>
    <property type="molecule type" value="Genomic_DNA"/>
</dbReference>
<dbReference type="GeneID" id="61762829"/>
<feature type="transmembrane region" description="Helical" evidence="1">
    <location>
        <begin position="119"/>
        <end position="143"/>
    </location>
</feature>
<dbReference type="AlphaFoldDB" id="A0A3S4FVX8"/>
<sequence length="148" mass="16161">MNKSTRTALVWGGLCALLLYRTLPADAIMSWQMFRQYGVPVSQLAANGLVQLLPALVPLGCFFALRANAAERRLAVLTLPVVAWLVSHVILITLLYAIAVKSGGVPPYSEGLSAMMLRMLNIGWLSNVLVAALTIVACGYAFWRESRR</sequence>
<proteinExistence type="predicted"/>
<keyword evidence="1" id="KW-0812">Transmembrane</keyword>
<name>A0A3S4FVX8_SERRU</name>
<feature type="transmembrane region" description="Helical" evidence="1">
    <location>
        <begin position="74"/>
        <end position="99"/>
    </location>
</feature>
<keyword evidence="1" id="KW-1133">Transmembrane helix</keyword>